<evidence type="ECO:0000313" key="2">
    <source>
        <dbReference type="EMBL" id="XDQ64945.1"/>
    </source>
</evidence>
<gene>
    <name evidence="2" type="ORF">AB5J50_31260</name>
</gene>
<protein>
    <submittedName>
        <fullName evidence="2">Uncharacterized protein</fullName>
    </submittedName>
</protein>
<sequence>MKKSLAALAAAGVATASLLAAAPTASASGCVSTTLTTGLYSPYTVAYKAASGCRDLNLTYAHDNDGRGAEWYEGWYKNSSGAWTEGASGYHYIYDGSYSLGSIVLVSDLTSGRAFGVTSWNESGDTVVITH</sequence>
<feature type="chain" id="PRO_5044213377" evidence="1">
    <location>
        <begin position="28"/>
        <end position="131"/>
    </location>
</feature>
<proteinExistence type="predicted"/>
<feature type="signal peptide" evidence="1">
    <location>
        <begin position="1"/>
        <end position="27"/>
    </location>
</feature>
<dbReference type="EMBL" id="CP163440">
    <property type="protein sequence ID" value="XDQ64945.1"/>
    <property type="molecule type" value="Genomic_DNA"/>
</dbReference>
<dbReference type="AlphaFoldDB" id="A0AB39SCR4"/>
<evidence type="ECO:0000256" key="1">
    <source>
        <dbReference type="SAM" id="SignalP"/>
    </source>
</evidence>
<accession>A0AB39SCR4</accession>
<name>A0AB39SCR4_9ACTN</name>
<keyword evidence="1" id="KW-0732">Signal</keyword>
<dbReference type="PROSITE" id="PS51257">
    <property type="entry name" value="PROKAR_LIPOPROTEIN"/>
    <property type="match status" value="1"/>
</dbReference>
<organism evidence="2">
    <name type="scientific">Streptomyces sp. R35</name>
    <dbReference type="NCBI Taxonomy" id="3238630"/>
    <lineage>
        <taxon>Bacteria</taxon>
        <taxon>Bacillati</taxon>
        <taxon>Actinomycetota</taxon>
        <taxon>Actinomycetes</taxon>
        <taxon>Kitasatosporales</taxon>
        <taxon>Streptomycetaceae</taxon>
        <taxon>Streptomyces</taxon>
    </lineage>
</organism>
<reference evidence="2" key="1">
    <citation type="submission" date="2024-07" db="EMBL/GenBank/DDBJ databases">
        <authorList>
            <person name="Yu S.T."/>
        </authorList>
    </citation>
    <scope>NUCLEOTIDE SEQUENCE</scope>
    <source>
        <strain evidence="2">R35</strain>
    </source>
</reference>
<dbReference type="RefSeq" id="WP_369261472.1">
    <property type="nucleotide sequence ID" value="NZ_CP163440.1"/>
</dbReference>